<sequence length="412" mass="45442">MTSATRDPATSPPAGLRVTFDGRVHPAEEIAHGAAYELFSTAPQSGFLADHRPDAPYPFHRFVHASEIVDVQGALPTARAGDREFPLTMPVSRAVGWEEVHRRSQLASHRDDLLLAAIRRSATIRRGTRMIKVLSESQLAGYLRGWQPHGFCYREYDVAHLRTPTDLALLRTDGGGATDQTEAAYVLRWRAIGPGDYAVPVHPGLVGMPPRDRVGPPMSGTGFAPSGRHLIPEYVTADFADLPLTANATLLAYTPDGAEVTLFSYQPEQRGWLRMVGSRWRHLLAAIPGVSPDQEYVSTGEAVRSTRLVGTYQGHEHEAVADPPDEFRVLAMTRAARYAVESLARRTTYATWRGAVVLVLLREEQWTRVRLCRPDADAVARLGAQCFERGVYEVWAPTGELADVRVVDQSYG</sequence>
<evidence type="ECO:0000313" key="2">
    <source>
        <dbReference type="Proteomes" id="UP001582793"/>
    </source>
</evidence>
<accession>A0ABV5CQX4</accession>
<comment type="caution">
    <text evidence="1">The sequence shown here is derived from an EMBL/GenBank/DDBJ whole genome shotgun (WGS) entry which is preliminary data.</text>
</comment>
<evidence type="ECO:0000313" key="1">
    <source>
        <dbReference type="EMBL" id="MFB6394400.1"/>
    </source>
</evidence>
<dbReference type="RefSeq" id="WP_375734566.1">
    <property type="nucleotide sequence ID" value="NZ_JBCGDC010000036.1"/>
</dbReference>
<dbReference type="EMBL" id="JBCGDC010000036">
    <property type="protein sequence ID" value="MFB6394400.1"/>
    <property type="molecule type" value="Genomic_DNA"/>
</dbReference>
<proteinExistence type="predicted"/>
<gene>
    <name evidence="1" type="ORF">AAFH96_14960</name>
</gene>
<name>A0ABV5CQX4_9ACTN</name>
<dbReference type="Proteomes" id="UP001582793">
    <property type="component" value="Unassembled WGS sequence"/>
</dbReference>
<keyword evidence="2" id="KW-1185">Reference proteome</keyword>
<reference evidence="1 2" key="1">
    <citation type="submission" date="2024-04" db="EMBL/GenBank/DDBJ databases">
        <title>Polymorphospora sp. isolated from Baiyangdian Lake in Xiong'an New Area.</title>
        <authorList>
            <person name="Zhang X."/>
            <person name="Liu J."/>
        </authorList>
    </citation>
    <scope>NUCLEOTIDE SEQUENCE [LARGE SCALE GENOMIC DNA]</scope>
    <source>
        <strain evidence="1 2">2-325</strain>
    </source>
</reference>
<organism evidence="1 2">
    <name type="scientific">Polymorphospora lycopeni</name>
    <dbReference type="NCBI Taxonomy" id="3140240"/>
    <lineage>
        <taxon>Bacteria</taxon>
        <taxon>Bacillati</taxon>
        <taxon>Actinomycetota</taxon>
        <taxon>Actinomycetes</taxon>
        <taxon>Micromonosporales</taxon>
        <taxon>Micromonosporaceae</taxon>
        <taxon>Polymorphospora</taxon>
    </lineage>
</organism>
<protein>
    <submittedName>
        <fullName evidence="1">Uncharacterized protein</fullName>
    </submittedName>
</protein>